<keyword evidence="1 3" id="KW-0378">Hydrolase</keyword>
<dbReference type="PANTHER" id="PTHR43798">
    <property type="entry name" value="MONOACYLGLYCEROL LIPASE"/>
    <property type="match status" value="1"/>
</dbReference>
<dbReference type="Pfam" id="PF12697">
    <property type="entry name" value="Abhydrolase_6"/>
    <property type="match status" value="1"/>
</dbReference>
<name>A0ABW4Q9Q3_9MICC</name>
<protein>
    <submittedName>
        <fullName evidence="3">Alpha/beta fold hydrolase</fullName>
    </submittedName>
</protein>
<dbReference type="SUPFAM" id="SSF53474">
    <property type="entry name" value="alpha/beta-Hydrolases"/>
    <property type="match status" value="1"/>
</dbReference>
<dbReference type="InterPro" id="IPR029058">
    <property type="entry name" value="AB_hydrolase_fold"/>
</dbReference>
<evidence type="ECO:0000313" key="3">
    <source>
        <dbReference type="EMBL" id="MFD1847460.1"/>
    </source>
</evidence>
<comment type="caution">
    <text evidence="3">The sequence shown here is derived from an EMBL/GenBank/DDBJ whole genome shotgun (WGS) entry which is preliminary data.</text>
</comment>
<dbReference type="PANTHER" id="PTHR43798:SF31">
    <property type="entry name" value="AB HYDROLASE SUPERFAMILY PROTEIN YCLE"/>
    <property type="match status" value="1"/>
</dbReference>
<dbReference type="InterPro" id="IPR000073">
    <property type="entry name" value="AB_hydrolase_1"/>
</dbReference>
<dbReference type="GO" id="GO:0016787">
    <property type="term" value="F:hydrolase activity"/>
    <property type="evidence" value="ECO:0007669"/>
    <property type="project" value="UniProtKB-KW"/>
</dbReference>
<gene>
    <name evidence="3" type="ORF">ACFSFX_12740</name>
</gene>
<organism evidence="3 4">
    <name type="scientific">Arthrobacter flavus</name>
    <dbReference type="NCBI Taxonomy" id="95172"/>
    <lineage>
        <taxon>Bacteria</taxon>
        <taxon>Bacillati</taxon>
        <taxon>Actinomycetota</taxon>
        <taxon>Actinomycetes</taxon>
        <taxon>Micrococcales</taxon>
        <taxon>Micrococcaceae</taxon>
        <taxon>Arthrobacter</taxon>
    </lineage>
</organism>
<evidence type="ECO:0000259" key="2">
    <source>
        <dbReference type="Pfam" id="PF12697"/>
    </source>
</evidence>
<dbReference type="InterPro" id="IPR050266">
    <property type="entry name" value="AB_hydrolase_sf"/>
</dbReference>
<accession>A0ABW4Q9Q3</accession>
<dbReference type="RefSeq" id="WP_343879528.1">
    <property type="nucleotide sequence ID" value="NZ_BAAAIJ010000036.1"/>
</dbReference>
<keyword evidence="4" id="KW-1185">Reference proteome</keyword>
<proteinExistence type="predicted"/>
<evidence type="ECO:0000313" key="4">
    <source>
        <dbReference type="Proteomes" id="UP001597307"/>
    </source>
</evidence>
<evidence type="ECO:0000256" key="1">
    <source>
        <dbReference type="ARBA" id="ARBA00022801"/>
    </source>
</evidence>
<dbReference type="Gene3D" id="3.40.50.1820">
    <property type="entry name" value="alpha/beta hydrolase"/>
    <property type="match status" value="1"/>
</dbReference>
<feature type="domain" description="AB hydrolase-1" evidence="2">
    <location>
        <begin position="45"/>
        <end position="253"/>
    </location>
</feature>
<sequence length="264" mass="28610">MKQSCGAIQGAGRYRRFGRGKPVLILSNPQANPDWWAAEIVTLLVDAGFEAITFVHEGSHYESQGVVEDVKRLIDGLGLDGVRLLGWSQGAVIAQETALAHPGVIRSAVLIATYGRQNYMDKVLQDAWDVLAVGGEELDSVRLAMGLLTSHPAALLGSDNFVGPLISAQAEWASKRSTSVEARTRSATFIRSYQDRLDPLSRMTVPCLIVGFGQDADTYQARAKEVATAIPASLYIEFPDAGHLEPVIHPADVMAPVLQFLLDR</sequence>
<dbReference type="EMBL" id="JBHUGA010000052">
    <property type="protein sequence ID" value="MFD1847460.1"/>
    <property type="molecule type" value="Genomic_DNA"/>
</dbReference>
<reference evidence="4" key="1">
    <citation type="journal article" date="2019" name="Int. J. Syst. Evol. Microbiol.">
        <title>The Global Catalogue of Microorganisms (GCM) 10K type strain sequencing project: providing services to taxonomists for standard genome sequencing and annotation.</title>
        <authorList>
            <consortium name="The Broad Institute Genomics Platform"/>
            <consortium name="The Broad Institute Genome Sequencing Center for Infectious Disease"/>
            <person name="Wu L."/>
            <person name="Ma J."/>
        </authorList>
    </citation>
    <scope>NUCLEOTIDE SEQUENCE [LARGE SCALE GENOMIC DNA]</scope>
    <source>
        <strain evidence="4">JCM 11496</strain>
    </source>
</reference>
<dbReference type="Proteomes" id="UP001597307">
    <property type="component" value="Unassembled WGS sequence"/>
</dbReference>